<dbReference type="AlphaFoldDB" id="A0AB34I864"/>
<dbReference type="GO" id="GO:0005737">
    <property type="term" value="C:cytoplasm"/>
    <property type="evidence" value="ECO:0007669"/>
    <property type="project" value="UniProtKB-SubCell"/>
</dbReference>
<dbReference type="InterPro" id="IPR027410">
    <property type="entry name" value="TCP-1-like_intermed_sf"/>
</dbReference>
<dbReference type="InterPro" id="IPR027413">
    <property type="entry name" value="GROEL-like_equatorial_sf"/>
</dbReference>
<dbReference type="Pfam" id="PF00118">
    <property type="entry name" value="Cpn60_TCP1"/>
    <property type="match status" value="1"/>
</dbReference>
<sequence length="533" mass="58353">MSSLGAQTVNPNAEVLKKGIAHQMNINAARGLQDVLKSNLGPKGTLKMLVSGAGDIKLTKDGYTLLQEMQIQHPTAMMIARIATAQDDITGDGTTSAVLIVGELMRQAERHLSDGVHPRLLCDGIDLAKASVLEFIDGMKMKKDTLDRALLMQIAQCVLRTKMHVELADLFTQIVVDAVLCIRKPNEPLDLHMIEVMHMVHKSGLDSKLVKGLVMDHGGRHPGMPKELKNAHILTLNYDLEYQKSEVNAGFYYNSAEQREKMVAAERKWVDDRTNLILDLKRKVCKPGETFLIVNQKGIDPLALDMLARDGILALRRAKRRNMERIVLACGGEQINSLENLTPDCLGFCESVTEHTLGDDTYTFVEGVKNPFSCTIQIKGAHPHVIAQIKEAVRDGTRAVANAITDGHLVPGAGGFETLAHQHLMAYKSKVSGRAKLGVQAYAEALLTIPKTLAENAGYDQQDTMIKLQEEAEAGSPKIGLDINTGEPMDPCANGIYDNYVVKRQMLDSAAVIASQLLLVDEVIKAGKQMKKG</sequence>
<comment type="subcellular location">
    <subcellularLocation>
        <location evidence="1">Cytoplasm</location>
    </subcellularLocation>
</comment>
<reference evidence="8 9" key="1">
    <citation type="journal article" date="2024" name="Science">
        <title>Giant polyketide synthase enzymes in the biosynthesis of giant marine polyether toxins.</title>
        <authorList>
            <person name="Fallon T.R."/>
            <person name="Shende V.V."/>
            <person name="Wierzbicki I.H."/>
            <person name="Pendleton A.L."/>
            <person name="Watervoot N.F."/>
            <person name="Auber R.P."/>
            <person name="Gonzalez D.J."/>
            <person name="Wisecaver J.H."/>
            <person name="Moore B.S."/>
        </authorList>
    </citation>
    <scope>NUCLEOTIDE SEQUENCE [LARGE SCALE GENOMIC DNA]</scope>
    <source>
        <strain evidence="8 9">12B1</strain>
    </source>
</reference>
<dbReference type="FunFam" id="1.10.560.10:FF:000058">
    <property type="entry name" value="T-complex protein 1 subunit zeta"/>
    <property type="match status" value="1"/>
</dbReference>
<evidence type="ECO:0000256" key="5">
    <source>
        <dbReference type="ARBA" id="ARBA00022840"/>
    </source>
</evidence>
<evidence type="ECO:0000256" key="4">
    <source>
        <dbReference type="ARBA" id="ARBA00022741"/>
    </source>
</evidence>
<dbReference type="InterPro" id="IPR012722">
    <property type="entry name" value="Chap_CCT_zeta"/>
</dbReference>
<keyword evidence="4 7" id="KW-0547">Nucleotide-binding</keyword>
<dbReference type="PROSITE" id="PS00995">
    <property type="entry name" value="TCP1_3"/>
    <property type="match status" value="1"/>
</dbReference>
<protein>
    <recommendedName>
        <fullName evidence="10">T-complex protein 1 subunit zeta</fullName>
    </recommendedName>
</protein>
<dbReference type="PANTHER" id="PTHR11353">
    <property type="entry name" value="CHAPERONIN"/>
    <property type="match status" value="1"/>
</dbReference>
<dbReference type="FunFam" id="1.10.560.10:FF:000038">
    <property type="entry name" value="Chaperonin containing TCP1 subunit 6B"/>
    <property type="match status" value="1"/>
</dbReference>
<comment type="caution">
    <text evidence="8">The sequence shown here is derived from an EMBL/GenBank/DDBJ whole genome shotgun (WGS) entry which is preliminary data.</text>
</comment>
<dbReference type="PRINTS" id="PR00304">
    <property type="entry name" value="TCOMPLEXTCP1"/>
</dbReference>
<dbReference type="GO" id="GO:0005524">
    <property type="term" value="F:ATP binding"/>
    <property type="evidence" value="ECO:0007669"/>
    <property type="project" value="UniProtKB-KW"/>
</dbReference>
<keyword evidence="9" id="KW-1185">Reference proteome</keyword>
<dbReference type="SUPFAM" id="SSF54849">
    <property type="entry name" value="GroEL-intermediate domain like"/>
    <property type="match status" value="1"/>
</dbReference>
<dbReference type="GO" id="GO:0051082">
    <property type="term" value="F:unfolded protein binding"/>
    <property type="evidence" value="ECO:0007669"/>
    <property type="project" value="InterPro"/>
</dbReference>
<evidence type="ECO:0000313" key="9">
    <source>
        <dbReference type="Proteomes" id="UP001515480"/>
    </source>
</evidence>
<keyword evidence="6 7" id="KW-0143">Chaperone</keyword>
<dbReference type="InterPro" id="IPR017998">
    <property type="entry name" value="Chaperone_TCP-1"/>
</dbReference>
<organism evidence="8 9">
    <name type="scientific">Prymnesium parvum</name>
    <name type="common">Toxic golden alga</name>
    <dbReference type="NCBI Taxonomy" id="97485"/>
    <lineage>
        <taxon>Eukaryota</taxon>
        <taxon>Haptista</taxon>
        <taxon>Haptophyta</taxon>
        <taxon>Prymnesiophyceae</taxon>
        <taxon>Prymnesiales</taxon>
        <taxon>Prymnesiaceae</taxon>
        <taxon>Prymnesium</taxon>
    </lineage>
</organism>
<evidence type="ECO:0000256" key="1">
    <source>
        <dbReference type="ARBA" id="ARBA00004496"/>
    </source>
</evidence>
<dbReference type="GO" id="GO:0016887">
    <property type="term" value="F:ATP hydrolysis activity"/>
    <property type="evidence" value="ECO:0007669"/>
    <property type="project" value="InterPro"/>
</dbReference>
<dbReference type="PROSITE" id="PS00750">
    <property type="entry name" value="TCP1_1"/>
    <property type="match status" value="1"/>
</dbReference>
<comment type="similarity">
    <text evidence="2 7">Belongs to the TCP-1 chaperonin family.</text>
</comment>
<dbReference type="InterPro" id="IPR002194">
    <property type="entry name" value="Chaperonin_TCP-1_CS"/>
</dbReference>
<dbReference type="Gene3D" id="3.50.7.10">
    <property type="entry name" value="GroEL"/>
    <property type="match status" value="1"/>
</dbReference>
<dbReference type="GO" id="GO:0140662">
    <property type="term" value="F:ATP-dependent protein folding chaperone"/>
    <property type="evidence" value="ECO:0007669"/>
    <property type="project" value="InterPro"/>
</dbReference>
<evidence type="ECO:0000256" key="7">
    <source>
        <dbReference type="RuleBase" id="RU004187"/>
    </source>
</evidence>
<accession>A0AB34I864</accession>
<dbReference type="Gene3D" id="3.30.260.10">
    <property type="entry name" value="TCP-1-like chaperonin intermediate domain"/>
    <property type="match status" value="1"/>
</dbReference>
<evidence type="ECO:0008006" key="10">
    <source>
        <dbReference type="Google" id="ProtNLM"/>
    </source>
</evidence>
<dbReference type="SUPFAM" id="SSF48592">
    <property type="entry name" value="GroEL equatorial domain-like"/>
    <property type="match status" value="1"/>
</dbReference>
<evidence type="ECO:0000256" key="6">
    <source>
        <dbReference type="ARBA" id="ARBA00023186"/>
    </source>
</evidence>
<keyword evidence="3" id="KW-0963">Cytoplasm</keyword>
<dbReference type="FunFam" id="3.50.7.10:FF:000004">
    <property type="entry name" value="T-complex protein 1 subunit zeta"/>
    <property type="match status" value="1"/>
</dbReference>
<evidence type="ECO:0000256" key="3">
    <source>
        <dbReference type="ARBA" id="ARBA00022490"/>
    </source>
</evidence>
<dbReference type="InterPro" id="IPR027409">
    <property type="entry name" value="GroEL-like_apical_dom_sf"/>
</dbReference>
<dbReference type="NCBIfam" id="NF041083">
    <property type="entry name" value="thermosome_beta"/>
    <property type="match status" value="1"/>
</dbReference>
<dbReference type="InterPro" id="IPR002423">
    <property type="entry name" value="Cpn60/GroEL/TCP-1"/>
</dbReference>
<name>A0AB34I864_PRYPA</name>
<dbReference type="Gene3D" id="1.10.560.10">
    <property type="entry name" value="GroEL-like equatorial domain"/>
    <property type="match status" value="1"/>
</dbReference>
<evidence type="ECO:0000313" key="8">
    <source>
        <dbReference type="EMBL" id="KAL1495280.1"/>
    </source>
</evidence>
<evidence type="ECO:0000256" key="2">
    <source>
        <dbReference type="ARBA" id="ARBA00008020"/>
    </source>
</evidence>
<dbReference type="InterPro" id="IPR053374">
    <property type="entry name" value="TCP-1_chaperonin"/>
</dbReference>
<dbReference type="Proteomes" id="UP001515480">
    <property type="component" value="Unassembled WGS sequence"/>
</dbReference>
<dbReference type="EMBL" id="JBGBPQ010000033">
    <property type="protein sequence ID" value="KAL1495280.1"/>
    <property type="molecule type" value="Genomic_DNA"/>
</dbReference>
<dbReference type="NCBIfam" id="TIGR02347">
    <property type="entry name" value="chap_CCT_zeta"/>
    <property type="match status" value="1"/>
</dbReference>
<gene>
    <name evidence="8" type="ORF">AB1Y20_017140</name>
</gene>
<dbReference type="CDD" id="cd03342">
    <property type="entry name" value="TCP1_zeta"/>
    <property type="match status" value="1"/>
</dbReference>
<keyword evidence="5 7" id="KW-0067">ATP-binding</keyword>
<dbReference type="SUPFAM" id="SSF52029">
    <property type="entry name" value="GroEL apical domain-like"/>
    <property type="match status" value="1"/>
</dbReference>
<proteinExistence type="inferred from homology"/>